<dbReference type="Proteomes" id="UP000290204">
    <property type="component" value="Unassembled WGS sequence"/>
</dbReference>
<dbReference type="AlphaFoldDB" id="A0A4Q1CIT1"/>
<accession>A0A4Q1CIT1</accession>
<dbReference type="RefSeq" id="WP_129131409.1">
    <property type="nucleotide sequence ID" value="NZ_SDHW01000003.1"/>
</dbReference>
<dbReference type="Gene3D" id="3.40.50.10140">
    <property type="entry name" value="Toll/interleukin-1 receptor homology (TIR) domain"/>
    <property type="match status" value="1"/>
</dbReference>
<dbReference type="GO" id="GO:0007165">
    <property type="term" value="P:signal transduction"/>
    <property type="evidence" value="ECO:0007669"/>
    <property type="project" value="InterPro"/>
</dbReference>
<dbReference type="Pfam" id="PF13676">
    <property type="entry name" value="TIR_2"/>
    <property type="match status" value="1"/>
</dbReference>
<dbReference type="OrthoDB" id="583767at2"/>
<dbReference type="InterPro" id="IPR000157">
    <property type="entry name" value="TIR_dom"/>
</dbReference>
<gene>
    <name evidence="2" type="ORF">ESA94_13390</name>
</gene>
<keyword evidence="3" id="KW-1185">Reference proteome</keyword>
<evidence type="ECO:0000259" key="1">
    <source>
        <dbReference type="Pfam" id="PF13676"/>
    </source>
</evidence>
<dbReference type="SUPFAM" id="SSF52200">
    <property type="entry name" value="Toll/Interleukin receptor TIR domain"/>
    <property type="match status" value="1"/>
</dbReference>
<protein>
    <submittedName>
        <fullName evidence="2">TIR domain-containing protein</fullName>
    </submittedName>
</protein>
<sequence length="210" mass="24182">MQTYGTWLSLLALGSAKENLKLRMPVHYKYEVAISFAEEDRNIALALKLALGIAGFTSVYYYPTYQGKNWGTELAEQLTRTFYEEARYAIVLLSAHYFAVEKKYTKVEFKAIKRRIRSDPKNVYLLPIKLSADFSLKNYPGLSNLNYELWNYDPEKVAQYLKEQFGDGLIELRKTTDNITKINNIGNDALIIIGSTIRNLHNNQFKKDGT</sequence>
<evidence type="ECO:0000313" key="3">
    <source>
        <dbReference type="Proteomes" id="UP000290204"/>
    </source>
</evidence>
<reference evidence="2 3" key="1">
    <citation type="submission" date="2019-01" db="EMBL/GenBank/DDBJ databases">
        <title>Lacibacter sp. strain TTM-7.</title>
        <authorList>
            <person name="Chen W.-M."/>
        </authorList>
    </citation>
    <scope>NUCLEOTIDE SEQUENCE [LARGE SCALE GENOMIC DNA]</scope>
    <source>
        <strain evidence="2 3">TTM-7</strain>
    </source>
</reference>
<organism evidence="2 3">
    <name type="scientific">Lacibacter luteus</name>
    <dbReference type="NCBI Taxonomy" id="2508719"/>
    <lineage>
        <taxon>Bacteria</taxon>
        <taxon>Pseudomonadati</taxon>
        <taxon>Bacteroidota</taxon>
        <taxon>Chitinophagia</taxon>
        <taxon>Chitinophagales</taxon>
        <taxon>Chitinophagaceae</taxon>
        <taxon>Lacibacter</taxon>
    </lineage>
</organism>
<feature type="domain" description="TIR" evidence="1">
    <location>
        <begin position="32"/>
        <end position="148"/>
    </location>
</feature>
<dbReference type="EMBL" id="SDHW01000003">
    <property type="protein sequence ID" value="RXK60035.1"/>
    <property type="molecule type" value="Genomic_DNA"/>
</dbReference>
<name>A0A4Q1CIT1_9BACT</name>
<comment type="caution">
    <text evidence="2">The sequence shown here is derived from an EMBL/GenBank/DDBJ whole genome shotgun (WGS) entry which is preliminary data.</text>
</comment>
<evidence type="ECO:0000313" key="2">
    <source>
        <dbReference type="EMBL" id="RXK60035.1"/>
    </source>
</evidence>
<proteinExistence type="predicted"/>
<dbReference type="InterPro" id="IPR035897">
    <property type="entry name" value="Toll_tir_struct_dom_sf"/>
</dbReference>